<accession>H8GST5</accession>
<feature type="transmembrane region" description="Helical" evidence="1">
    <location>
        <begin position="390"/>
        <end position="409"/>
    </location>
</feature>
<feature type="transmembrane region" description="Helical" evidence="1">
    <location>
        <begin position="446"/>
        <end position="479"/>
    </location>
</feature>
<feature type="transmembrane region" description="Helical" evidence="1">
    <location>
        <begin position="415"/>
        <end position="434"/>
    </location>
</feature>
<evidence type="ECO:0000256" key="1">
    <source>
        <dbReference type="SAM" id="Phobius"/>
    </source>
</evidence>
<feature type="transmembrane region" description="Helical" evidence="1">
    <location>
        <begin position="60"/>
        <end position="77"/>
    </location>
</feature>
<dbReference type="KEGG" id="dgo:DGo_CA0114"/>
<keyword evidence="1" id="KW-1133">Transmembrane helix</keyword>
<feature type="transmembrane region" description="Helical" evidence="1">
    <location>
        <begin position="364"/>
        <end position="383"/>
    </location>
</feature>
<evidence type="ECO:0000313" key="2">
    <source>
        <dbReference type="EMBL" id="AFD24041.1"/>
    </source>
</evidence>
<dbReference type="STRING" id="745776.DGo_CA0114"/>
<dbReference type="RefSeq" id="WP_014683524.1">
    <property type="nucleotide sequence ID" value="NC_017790.1"/>
</dbReference>
<keyword evidence="1" id="KW-0812">Transmembrane</keyword>
<dbReference type="Proteomes" id="UP000007575">
    <property type="component" value="Chromosome"/>
</dbReference>
<gene>
    <name evidence="2" type="ordered locus">DGo_CA0114</name>
</gene>
<dbReference type="AlphaFoldDB" id="H8GST5"/>
<name>H8GST5_DEIGI</name>
<evidence type="ECO:0000313" key="3">
    <source>
        <dbReference type="Proteomes" id="UP000007575"/>
    </source>
</evidence>
<keyword evidence="3" id="KW-1185">Reference proteome</keyword>
<protein>
    <submittedName>
        <fullName evidence="2">Uncharacterized protein</fullName>
    </submittedName>
</protein>
<dbReference type="HOGENOM" id="CLU_556343_0_0_0"/>
<dbReference type="OrthoDB" id="54761at2"/>
<feature type="transmembrane region" description="Helical" evidence="1">
    <location>
        <begin position="20"/>
        <end position="40"/>
    </location>
</feature>
<sequence length="502" mass="53045">MVQATLETLWSALGQGAGRLWPLLVLALVLGLAARLWRVLNPAAARRWGRRLVPALSRPLAWAGVLALLGAALWVYGPLGRVVQGRLAAAENAVQGRGADADAAPTTQQAPRVTYLTERTYTRSLTLPPDLLRRLDAGGLNGGLDVLAPYLGDPGGNVTRLAERVRRTAAGAVLTREVTQRAEEPIRLDGSRLRASLNFVSPLWGARRPYYQANFAAQYAFANPLDRPVTARFSFPLPQGSGTLSDFAVSVDGRELPASDALRGFWEGRLAAGQRVRVEVHYRHQGARGWSYVLGSRRESLRDFSLTVQTNGAPRFLRYSLPPTRTARTLGGTTLAWELKNVITAQDVALTFPVGSGRETAAKLYAFAPAALLLAAVFALLWGRMRGLRLMPAAAALALLGLTLGAVLGGALLSYLPALLAAPLGAAVGAGLALRALGGGWWPPTLLAAALPLVFLVPGHAGLLLAGVGVAAFAALLWGGQAPGQPHRRVAAFAVPEVSSSA</sequence>
<dbReference type="eggNOG" id="ENOG5033A62">
    <property type="taxonomic scope" value="Bacteria"/>
</dbReference>
<dbReference type="EMBL" id="CP002191">
    <property type="protein sequence ID" value="AFD24041.1"/>
    <property type="molecule type" value="Genomic_DNA"/>
</dbReference>
<proteinExistence type="predicted"/>
<organism evidence="2 3">
    <name type="scientific">Deinococcus gobiensis (strain DSM 21396 / JCM 16679 / CGMCC 1.7299 / I-0)</name>
    <dbReference type="NCBI Taxonomy" id="745776"/>
    <lineage>
        <taxon>Bacteria</taxon>
        <taxon>Thermotogati</taxon>
        <taxon>Deinococcota</taxon>
        <taxon>Deinococci</taxon>
        <taxon>Deinococcales</taxon>
        <taxon>Deinococcaceae</taxon>
        <taxon>Deinococcus</taxon>
    </lineage>
</organism>
<keyword evidence="1" id="KW-0472">Membrane</keyword>
<reference evidence="2 3" key="1">
    <citation type="journal article" date="2012" name="PLoS ONE">
        <title>Genome sequence and transcriptome analysis of the radioresistant bacterium Deinococcus gobiensis: insights into the extreme environmental adaptations.</title>
        <authorList>
            <person name="Yuan M."/>
            <person name="Chen M."/>
            <person name="Zhang W."/>
            <person name="Lu W."/>
            <person name="Wang J."/>
            <person name="Yang M."/>
            <person name="Zhao P."/>
            <person name="Tang R."/>
            <person name="Li X."/>
            <person name="Hao Y."/>
            <person name="Zhou Z."/>
            <person name="Zhan Y."/>
            <person name="Yu H."/>
            <person name="Teng C."/>
            <person name="Yan Y."/>
            <person name="Ping S."/>
            <person name="Wang Y."/>
            <person name="Lin M."/>
        </authorList>
    </citation>
    <scope>NUCLEOTIDE SEQUENCE [LARGE SCALE GENOMIC DNA]</scope>
    <source>
        <strain evidence="2 3">I-0</strain>
    </source>
</reference>
<dbReference type="PATRIC" id="fig|745776.4.peg.120"/>